<dbReference type="AlphaFoldDB" id="J0QTY6"/>
<protein>
    <recommendedName>
        <fullName evidence="8">Creatinine amidohydrolase</fullName>
    </recommendedName>
</protein>
<dbReference type="EMBL" id="AIMB01000008">
    <property type="protein sequence ID" value="EJF89371.1"/>
    <property type="molecule type" value="Genomic_DNA"/>
</dbReference>
<gene>
    <name evidence="6" type="ORF">ME5_01922</name>
</gene>
<dbReference type="eggNOG" id="COG1402">
    <property type="taxonomic scope" value="Bacteria"/>
</dbReference>
<name>J0QTY6_9HYPH</name>
<proteinExistence type="inferred from homology"/>
<evidence type="ECO:0000256" key="3">
    <source>
        <dbReference type="ARBA" id="ARBA00022801"/>
    </source>
</evidence>
<organism evidence="6 7">
    <name type="scientific">Bartonella tamiae Th239</name>
    <dbReference type="NCBI Taxonomy" id="1094558"/>
    <lineage>
        <taxon>Bacteria</taxon>
        <taxon>Pseudomonadati</taxon>
        <taxon>Pseudomonadota</taxon>
        <taxon>Alphaproteobacteria</taxon>
        <taxon>Hyphomicrobiales</taxon>
        <taxon>Bartonellaceae</taxon>
        <taxon>Bartonella</taxon>
    </lineage>
</organism>
<evidence type="ECO:0000256" key="4">
    <source>
        <dbReference type="ARBA" id="ARBA00022833"/>
    </source>
</evidence>
<dbReference type="RefSeq" id="WP_008040657.1">
    <property type="nucleotide sequence ID" value="NZ_JH725147.1"/>
</dbReference>
<sequence>MTMAKEKIGIIPLGAYEYHGQHLPFETDAIIAEAFAQHLAQHCDIKNRLTAFPVETIGYSIEHMDEAKTQSLKFDDAIHQWINLGLKHFDNGYKKLLFLNAHGGNSALLNIVITELRCRLPILAVATSWGRFGLPDGLIDDNERHLDIHAGFIETSLMLFLAKNKVDMTKAENFYNHQDDFIKKFHYLSAYGPQAFGWKMCDLNKKGAAGNASKATYEAGKKIFDHAIEGFQLLLSDMAQFDLHHFDEHHSIN</sequence>
<dbReference type="OrthoDB" id="9801445at2"/>
<dbReference type="PANTHER" id="PTHR35005">
    <property type="entry name" value="3-DEHYDRO-SCYLLO-INOSOSE HYDROLASE"/>
    <property type="match status" value="1"/>
</dbReference>
<dbReference type="InterPro" id="IPR003785">
    <property type="entry name" value="Creatininase/forma_Hydrolase"/>
</dbReference>
<dbReference type="STRING" id="1094558.ME5_01922"/>
<keyword evidence="4" id="KW-0862">Zinc</keyword>
<dbReference type="Gene3D" id="3.40.50.10310">
    <property type="entry name" value="Creatininase"/>
    <property type="match status" value="1"/>
</dbReference>
<dbReference type="PATRIC" id="fig|1094558.3.peg.2060"/>
<evidence type="ECO:0000313" key="6">
    <source>
        <dbReference type="EMBL" id="EJF89371.1"/>
    </source>
</evidence>
<evidence type="ECO:0000313" key="7">
    <source>
        <dbReference type="Proteomes" id="UP000008952"/>
    </source>
</evidence>
<dbReference type="Proteomes" id="UP000008952">
    <property type="component" value="Unassembled WGS sequence"/>
</dbReference>
<dbReference type="HOGENOM" id="CLU_055029_0_0_5"/>
<keyword evidence="2" id="KW-0479">Metal-binding</keyword>
<reference evidence="6 7" key="1">
    <citation type="submission" date="2012-03" db="EMBL/GenBank/DDBJ databases">
        <title>The Genome Sequence of Bartonella tamiae Th239.</title>
        <authorList>
            <consortium name="The Broad Institute Genome Sequencing Platform"/>
            <consortium name="The Broad Institute Genome Sequencing Center for Infectious Disease"/>
            <person name="Feldgarden M."/>
            <person name="Kirby J."/>
            <person name="Kosoy M."/>
            <person name="Birtles R."/>
            <person name="Probert W.S."/>
            <person name="Chiaraviglio L."/>
            <person name="Young S.K."/>
            <person name="Zeng Q."/>
            <person name="Gargeya S."/>
            <person name="Fitzgerald M."/>
            <person name="Haas B."/>
            <person name="Abouelleil A."/>
            <person name="Alvarado L."/>
            <person name="Arachchi H.M."/>
            <person name="Berlin A."/>
            <person name="Chapman S.B."/>
            <person name="Gearin G."/>
            <person name="Goldberg J."/>
            <person name="Griggs A."/>
            <person name="Gujja S."/>
            <person name="Hansen M."/>
            <person name="Heiman D."/>
            <person name="Howarth C."/>
            <person name="Larimer J."/>
            <person name="Lui A."/>
            <person name="MacDonald P.J.P."/>
            <person name="McCowen C."/>
            <person name="Montmayeur A."/>
            <person name="Murphy C."/>
            <person name="Neiman D."/>
            <person name="Pearson M."/>
            <person name="Priest M."/>
            <person name="Roberts A."/>
            <person name="Saif S."/>
            <person name="Shea T."/>
            <person name="Sisk P."/>
            <person name="Stolte C."/>
            <person name="Sykes S."/>
            <person name="Wortman J."/>
            <person name="Nusbaum C."/>
            <person name="Birren B."/>
        </authorList>
    </citation>
    <scope>NUCLEOTIDE SEQUENCE [LARGE SCALE GENOMIC DNA]</scope>
    <source>
        <strain evidence="6 7">Th239</strain>
    </source>
</reference>
<evidence type="ECO:0000256" key="2">
    <source>
        <dbReference type="ARBA" id="ARBA00022723"/>
    </source>
</evidence>
<accession>J0QTY6</accession>
<comment type="caution">
    <text evidence="6">The sequence shown here is derived from an EMBL/GenBank/DDBJ whole genome shotgun (WGS) entry which is preliminary data.</text>
</comment>
<comment type="similarity">
    <text evidence="5">Belongs to the creatininase superfamily.</text>
</comment>
<dbReference type="GO" id="GO:0046872">
    <property type="term" value="F:metal ion binding"/>
    <property type="evidence" value="ECO:0007669"/>
    <property type="project" value="UniProtKB-KW"/>
</dbReference>
<evidence type="ECO:0000256" key="5">
    <source>
        <dbReference type="ARBA" id="ARBA00024029"/>
    </source>
</evidence>
<evidence type="ECO:0008006" key="8">
    <source>
        <dbReference type="Google" id="ProtNLM"/>
    </source>
</evidence>
<evidence type="ECO:0000256" key="1">
    <source>
        <dbReference type="ARBA" id="ARBA00001947"/>
    </source>
</evidence>
<keyword evidence="7" id="KW-1185">Reference proteome</keyword>
<comment type="cofactor">
    <cofactor evidence="1">
        <name>Zn(2+)</name>
        <dbReference type="ChEBI" id="CHEBI:29105"/>
    </cofactor>
</comment>
<dbReference type="SUPFAM" id="SSF102215">
    <property type="entry name" value="Creatininase"/>
    <property type="match status" value="1"/>
</dbReference>
<dbReference type="Pfam" id="PF02633">
    <property type="entry name" value="Creatininase"/>
    <property type="match status" value="1"/>
</dbReference>
<dbReference type="GO" id="GO:0016811">
    <property type="term" value="F:hydrolase activity, acting on carbon-nitrogen (but not peptide) bonds, in linear amides"/>
    <property type="evidence" value="ECO:0007669"/>
    <property type="project" value="TreeGrafter"/>
</dbReference>
<keyword evidence="3" id="KW-0378">Hydrolase</keyword>
<dbReference type="PANTHER" id="PTHR35005:SF1">
    <property type="entry name" value="2-AMINO-5-FORMYLAMINO-6-RIBOSYLAMINOPYRIMIDIN-4(3H)-ONE 5'-MONOPHOSPHATE DEFORMYLASE"/>
    <property type="match status" value="1"/>
</dbReference>
<dbReference type="GO" id="GO:0009231">
    <property type="term" value="P:riboflavin biosynthetic process"/>
    <property type="evidence" value="ECO:0007669"/>
    <property type="project" value="TreeGrafter"/>
</dbReference>
<dbReference type="InterPro" id="IPR024087">
    <property type="entry name" value="Creatininase-like_sf"/>
</dbReference>